<dbReference type="PANTHER" id="PTHR24243:SF208">
    <property type="entry name" value="PYROKININ-1 RECEPTOR"/>
    <property type="match status" value="1"/>
</dbReference>
<proteinExistence type="inferred from homology"/>
<evidence type="ECO:0000259" key="10">
    <source>
        <dbReference type="PROSITE" id="PS50262"/>
    </source>
</evidence>
<dbReference type="InterPro" id="IPR017452">
    <property type="entry name" value="GPCR_Rhodpsn_7TM"/>
</dbReference>
<keyword evidence="12" id="KW-1185">Reference proteome</keyword>
<organism evidence="11 12">
    <name type="scientific">Brachionus plicatilis</name>
    <name type="common">Marine rotifer</name>
    <name type="synonym">Brachionus muelleri</name>
    <dbReference type="NCBI Taxonomy" id="10195"/>
    <lineage>
        <taxon>Eukaryota</taxon>
        <taxon>Metazoa</taxon>
        <taxon>Spiralia</taxon>
        <taxon>Gnathifera</taxon>
        <taxon>Rotifera</taxon>
        <taxon>Eurotatoria</taxon>
        <taxon>Monogononta</taxon>
        <taxon>Pseudotrocha</taxon>
        <taxon>Ploima</taxon>
        <taxon>Brachionidae</taxon>
        <taxon>Brachionus</taxon>
    </lineage>
</organism>
<feature type="transmembrane region" description="Helical" evidence="9">
    <location>
        <begin position="187"/>
        <end position="211"/>
    </location>
</feature>
<evidence type="ECO:0000256" key="4">
    <source>
        <dbReference type="ARBA" id="ARBA00023040"/>
    </source>
</evidence>
<evidence type="ECO:0000256" key="3">
    <source>
        <dbReference type="ARBA" id="ARBA00022989"/>
    </source>
</evidence>
<feature type="transmembrane region" description="Helical" evidence="9">
    <location>
        <begin position="23"/>
        <end position="49"/>
    </location>
</feature>
<evidence type="ECO:0000256" key="6">
    <source>
        <dbReference type="ARBA" id="ARBA00023170"/>
    </source>
</evidence>
<evidence type="ECO:0000256" key="5">
    <source>
        <dbReference type="ARBA" id="ARBA00023136"/>
    </source>
</evidence>
<feature type="transmembrane region" description="Helical" evidence="9">
    <location>
        <begin position="61"/>
        <end position="81"/>
    </location>
</feature>
<dbReference type="PROSITE" id="PS50262">
    <property type="entry name" value="G_PROTEIN_RECEP_F1_2"/>
    <property type="match status" value="1"/>
</dbReference>
<dbReference type="OrthoDB" id="10036964at2759"/>
<dbReference type="PANTHER" id="PTHR24243">
    <property type="entry name" value="G-PROTEIN COUPLED RECEPTOR"/>
    <property type="match status" value="1"/>
</dbReference>
<sequence>MENKSINVSSICLSDLRMPKDVIIYGSFFYSIIFSIGVIGNVMVIFFIVRKKEMRNFTFYLLANLSLADLMVLFSNVPSGLHDLFAKERWYLGKMWCHSVFFVENTMVFASILTIFLITYDRYYVICRPLHVKSVINSTRTFNLIIFLWTLSLIVNIPFIFFSEFKETKFFDCTIGYKCQLLFNSLFFYHIIITHFIIFFLLGMILLIMYLRIYSFLNKSNNFLTACWIENGLQTNLNTFSSDSNEYSLGKASNHVENLARSKNKKLFLENSKTTSELFSLKEKDGLRLNGKNYETIKNAHYRFAKNFKQRKNLISKDLSREDIWVFLIVERVIPGQLDQSKCFF</sequence>
<evidence type="ECO:0000313" key="12">
    <source>
        <dbReference type="Proteomes" id="UP000276133"/>
    </source>
</evidence>
<evidence type="ECO:0000256" key="9">
    <source>
        <dbReference type="SAM" id="Phobius"/>
    </source>
</evidence>
<dbReference type="STRING" id="10195.A0A3M7RAF4"/>
<dbReference type="PROSITE" id="PS00237">
    <property type="entry name" value="G_PROTEIN_RECEP_F1_1"/>
    <property type="match status" value="1"/>
</dbReference>
<evidence type="ECO:0000256" key="2">
    <source>
        <dbReference type="ARBA" id="ARBA00022692"/>
    </source>
</evidence>
<evidence type="ECO:0000256" key="8">
    <source>
        <dbReference type="RuleBase" id="RU000688"/>
    </source>
</evidence>
<feature type="domain" description="G-protein coupled receptors family 1 profile" evidence="10">
    <location>
        <begin position="40"/>
        <end position="219"/>
    </location>
</feature>
<evidence type="ECO:0000256" key="1">
    <source>
        <dbReference type="ARBA" id="ARBA00004141"/>
    </source>
</evidence>
<gene>
    <name evidence="11" type="ORF">BpHYR1_006150</name>
</gene>
<keyword evidence="5 9" id="KW-0472">Membrane</keyword>
<feature type="transmembrane region" description="Helical" evidence="9">
    <location>
        <begin position="101"/>
        <end position="120"/>
    </location>
</feature>
<comment type="similarity">
    <text evidence="8">Belongs to the G-protein coupled receptor 1 family.</text>
</comment>
<dbReference type="SUPFAM" id="SSF81321">
    <property type="entry name" value="Family A G protein-coupled receptor-like"/>
    <property type="match status" value="1"/>
</dbReference>
<dbReference type="PRINTS" id="PR00237">
    <property type="entry name" value="GPCRRHODOPSN"/>
</dbReference>
<evidence type="ECO:0000256" key="7">
    <source>
        <dbReference type="ARBA" id="ARBA00023224"/>
    </source>
</evidence>
<dbReference type="InterPro" id="IPR000276">
    <property type="entry name" value="GPCR_Rhodpsn"/>
</dbReference>
<evidence type="ECO:0000313" key="11">
    <source>
        <dbReference type="EMBL" id="RNA20530.1"/>
    </source>
</evidence>
<accession>A0A3M7RAF4</accession>
<keyword evidence="2 8" id="KW-0812">Transmembrane</keyword>
<comment type="caution">
    <text evidence="11">The sequence shown here is derived from an EMBL/GenBank/DDBJ whole genome shotgun (WGS) entry which is preliminary data.</text>
</comment>
<dbReference type="Proteomes" id="UP000276133">
    <property type="component" value="Unassembled WGS sequence"/>
</dbReference>
<dbReference type="Pfam" id="PF00001">
    <property type="entry name" value="7tm_1"/>
    <property type="match status" value="1"/>
</dbReference>
<dbReference type="GO" id="GO:0005886">
    <property type="term" value="C:plasma membrane"/>
    <property type="evidence" value="ECO:0007669"/>
    <property type="project" value="TreeGrafter"/>
</dbReference>
<dbReference type="GO" id="GO:0004930">
    <property type="term" value="F:G protein-coupled receptor activity"/>
    <property type="evidence" value="ECO:0007669"/>
    <property type="project" value="UniProtKB-KW"/>
</dbReference>
<keyword evidence="3 9" id="KW-1133">Transmembrane helix</keyword>
<dbReference type="Gene3D" id="1.20.1070.10">
    <property type="entry name" value="Rhodopsin 7-helix transmembrane proteins"/>
    <property type="match status" value="1"/>
</dbReference>
<comment type="subcellular location">
    <subcellularLocation>
        <location evidence="1">Membrane</location>
        <topology evidence="1">Multi-pass membrane protein</topology>
    </subcellularLocation>
</comment>
<dbReference type="AlphaFoldDB" id="A0A3M7RAF4"/>
<keyword evidence="6 8" id="KW-0675">Receptor</keyword>
<dbReference type="EMBL" id="REGN01003826">
    <property type="protein sequence ID" value="RNA20530.1"/>
    <property type="molecule type" value="Genomic_DNA"/>
</dbReference>
<keyword evidence="7 8" id="KW-0807">Transducer</keyword>
<reference evidence="11 12" key="1">
    <citation type="journal article" date="2018" name="Sci. Rep.">
        <title>Genomic signatures of local adaptation to the degree of environmental predictability in rotifers.</title>
        <authorList>
            <person name="Franch-Gras L."/>
            <person name="Hahn C."/>
            <person name="Garcia-Roger E.M."/>
            <person name="Carmona M.J."/>
            <person name="Serra M."/>
            <person name="Gomez A."/>
        </authorList>
    </citation>
    <scope>NUCLEOTIDE SEQUENCE [LARGE SCALE GENOMIC DNA]</scope>
    <source>
        <strain evidence="11">HYR1</strain>
    </source>
</reference>
<protein>
    <submittedName>
        <fullName evidence="11">Growth hormone secretagogue receptor type 1 isoform X1</fullName>
    </submittedName>
</protein>
<name>A0A3M7RAF4_BRAPC</name>
<keyword evidence="4 8" id="KW-0297">G-protein coupled receptor</keyword>
<feature type="transmembrane region" description="Helical" evidence="9">
    <location>
        <begin position="141"/>
        <end position="162"/>
    </location>
</feature>